<keyword evidence="4 10" id="KW-0547">Nucleotide-binding</keyword>
<comment type="caution">
    <text evidence="8">Lacks conserved residue(s) required for the propagation of feature annotation.</text>
</comment>
<comment type="caution">
    <text evidence="12">The sequence shown here is derived from an EMBL/GenBank/DDBJ whole genome shotgun (WGS) entry which is preliminary data.</text>
</comment>
<evidence type="ECO:0000256" key="7">
    <source>
        <dbReference type="ARBA" id="ARBA00023080"/>
    </source>
</evidence>
<dbReference type="NCBIfam" id="NF001908">
    <property type="entry name" value="PRK00668.1"/>
    <property type="match status" value="1"/>
</dbReference>
<evidence type="ECO:0000313" key="12">
    <source>
        <dbReference type="EMBL" id="CUN67299.1"/>
    </source>
</evidence>
<name>A0ABM9UPW5_SARVE</name>
<keyword evidence="7" id="KW-0546">Nucleotide metabolism</keyword>
<sequence length="134" mass="15206">MEKTLVLIKPDGVERGLVGQILSVYERKCLRICKMKLIQADENLAKKHYEEHKDKPFFKELVDYLVSGKLVAMIIEGESAISIVRKENGDKDPLKADCATIRGMYANSRTKNLVHASDSLEAAKREISLWFPEV</sequence>
<dbReference type="InterPro" id="IPR036850">
    <property type="entry name" value="NDK-like_dom_sf"/>
</dbReference>
<organism evidence="12 13">
    <name type="scientific">Sarcina ventriculi</name>
    <name type="common">Clostridium ventriculi</name>
    <dbReference type="NCBI Taxonomy" id="1267"/>
    <lineage>
        <taxon>Bacteria</taxon>
        <taxon>Bacillati</taxon>
        <taxon>Bacillota</taxon>
        <taxon>Clostridia</taxon>
        <taxon>Eubacteriales</taxon>
        <taxon>Clostridiaceae</taxon>
        <taxon>Sarcina</taxon>
    </lineage>
</organism>
<dbReference type="PROSITE" id="PS00469">
    <property type="entry name" value="NDPK"/>
    <property type="match status" value="1"/>
</dbReference>
<evidence type="ECO:0000256" key="6">
    <source>
        <dbReference type="ARBA" id="ARBA00022840"/>
    </source>
</evidence>
<dbReference type="PRINTS" id="PR01243">
    <property type="entry name" value="NUCDPKINASE"/>
</dbReference>
<comment type="catalytic activity">
    <reaction evidence="10">
        <text>a 2'-deoxyribonucleoside 5'-diphosphate + ATP = a 2'-deoxyribonucleoside 5'-triphosphate + ADP</text>
        <dbReference type="Rhea" id="RHEA:44640"/>
        <dbReference type="ChEBI" id="CHEBI:30616"/>
        <dbReference type="ChEBI" id="CHEBI:61560"/>
        <dbReference type="ChEBI" id="CHEBI:73316"/>
        <dbReference type="ChEBI" id="CHEBI:456216"/>
        <dbReference type="EC" id="2.7.4.6"/>
    </reaction>
</comment>
<dbReference type="GO" id="GO:0004550">
    <property type="term" value="F:nucleoside diphosphate kinase activity"/>
    <property type="evidence" value="ECO:0007669"/>
    <property type="project" value="UniProtKB-EC"/>
</dbReference>
<keyword evidence="6 10" id="KW-0067">ATP-binding</keyword>
<dbReference type="RefSeq" id="WP_055257884.1">
    <property type="nucleotide sequence ID" value="NZ_BCMV01000010.1"/>
</dbReference>
<dbReference type="Gene3D" id="3.30.70.141">
    <property type="entry name" value="Nucleoside diphosphate kinase-like domain"/>
    <property type="match status" value="1"/>
</dbReference>
<evidence type="ECO:0000256" key="10">
    <source>
        <dbReference type="RuleBase" id="RU004013"/>
    </source>
</evidence>
<dbReference type="Proteomes" id="UP000095488">
    <property type="component" value="Unassembled WGS sequence"/>
</dbReference>
<dbReference type="EMBL" id="CYZR01000002">
    <property type="protein sequence ID" value="CUN67299.1"/>
    <property type="molecule type" value="Genomic_DNA"/>
</dbReference>
<evidence type="ECO:0000256" key="4">
    <source>
        <dbReference type="ARBA" id="ARBA00022741"/>
    </source>
</evidence>
<dbReference type="SUPFAM" id="SSF54919">
    <property type="entry name" value="Nucleoside diphosphate kinase, NDK"/>
    <property type="match status" value="1"/>
</dbReference>
<dbReference type="InterPro" id="IPR001564">
    <property type="entry name" value="Nucleoside_diP_kinase"/>
</dbReference>
<protein>
    <recommendedName>
        <fullName evidence="10">Nucleoside diphosphate kinase</fullName>
        <ecNumber evidence="10">2.7.4.6</ecNumber>
    </recommendedName>
</protein>
<accession>A0ABM9UPW5</accession>
<dbReference type="PANTHER" id="PTHR11349">
    <property type="entry name" value="NUCLEOSIDE DIPHOSPHATE KINASE"/>
    <property type="match status" value="1"/>
</dbReference>
<dbReference type="PROSITE" id="PS51374">
    <property type="entry name" value="NDPK_LIKE"/>
    <property type="match status" value="1"/>
</dbReference>
<dbReference type="SMART" id="SM00562">
    <property type="entry name" value="NDK"/>
    <property type="match status" value="1"/>
</dbReference>
<comment type="cofactor">
    <cofactor evidence="1">
        <name>Mg(2+)</name>
        <dbReference type="ChEBI" id="CHEBI:18420"/>
    </cofactor>
</comment>
<evidence type="ECO:0000256" key="5">
    <source>
        <dbReference type="ARBA" id="ARBA00022777"/>
    </source>
</evidence>
<evidence type="ECO:0000259" key="11">
    <source>
        <dbReference type="SMART" id="SM00562"/>
    </source>
</evidence>
<feature type="domain" description="Nucleoside diphosphate kinase-like" evidence="11">
    <location>
        <begin position="1"/>
        <end position="134"/>
    </location>
</feature>
<keyword evidence="3 10" id="KW-0808">Transferase</keyword>
<dbReference type="Pfam" id="PF00334">
    <property type="entry name" value="NDK"/>
    <property type="match status" value="1"/>
</dbReference>
<gene>
    <name evidence="12" type="primary">ndkA</name>
    <name evidence="12" type="ORF">ERS852473_00813</name>
</gene>
<dbReference type="EC" id="2.7.4.6" evidence="10"/>
<evidence type="ECO:0000256" key="3">
    <source>
        <dbReference type="ARBA" id="ARBA00022679"/>
    </source>
</evidence>
<dbReference type="InterPro" id="IPR034907">
    <property type="entry name" value="NDK-like_dom"/>
</dbReference>
<keyword evidence="5 10" id="KW-0418">Kinase</keyword>
<proteinExistence type="inferred from homology"/>
<reference evidence="12 13" key="1">
    <citation type="submission" date="2015-09" db="EMBL/GenBank/DDBJ databases">
        <authorList>
            <consortium name="Pathogen Informatics"/>
        </authorList>
    </citation>
    <scope>NUCLEOTIDE SEQUENCE [LARGE SCALE GENOMIC DNA]</scope>
    <source>
        <strain evidence="12 13">2789STDY5834858</strain>
    </source>
</reference>
<dbReference type="InterPro" id="IPR023005">
    <property type="entry name" value="Nucleoside_diP_kinase_AS"/>
</dbReference>
<evidence type="ECO:0000256" key="9">
    <source>
        <dbReference type="RuleBase" id="RU004011"/>
    </source>
</evidence>
<keyword evidence="13" id="KW-1185">Reference proteome</keyword>
<comment type="similarity">
    <text evidence="2 8 9">Belongs to the NDK family.</text>
</comment>
<dbReference type="CDD" id="cd04413">
    <property type="entry name" value="NDPk_I"/>
    <property type="match status" value="1"/>
</dbReference>
<evidence type="ECO:0000313" key="13">
    <source>
        <dbReference type="Proteomes" id="UP000095488"/>
    </source>
</evidence>
<evidence type="ECO:0000256" key="8">
    <source>
        <dbReference type="PROSITE-ProRule" id="PRU00706"/>
    </source>
</evidence>
<evidence type="ECO:0000256" key="1">
    <source>
        <dbReference type="ARBA" id="ARBA00001946"/>
    </source>
</evidence>
<evidence type="ECO:0000256" key="2">
    <source>
        <dbReference type="ARBA" id="ARBA00008142"/>
    </source>
</evidence>